<dbReference type="EMBL" id="JAUEPS010000003">
    <property type="protein sequence ID" value="KAK0467304.1"/>
    <property type="molecule type" value="Genomic_DNA"/>
</dbReference>
<keyword evidence="6" id="KW-1185">Reference proteome</keyword>
<keyword evidence="1" id="KW-0489">Methyltransferase</keyword>
<dbReference type="PROSITE" id="PS50868">
    <property type="entry name" value="POST_SET"/>
    <property type="match status" value="1"/>
</dbReference>
<reference evidence="5" key="1">
    <citation type="submission" date="2023-06" db="EMBL/GenBank/DDBJ databases">
        <authorList>
            <consortium name="Lawrence Berkeley National Laboratory"/>
            <person name="Ahrendt S."/>
            <person name="Sahu N."/>
            <person name="Indic B."/>
            <person name="Wong-Bajracharya J."/>
            <person name="Merenyi Z."/>
            <person name="Ke H.-M."/>
            <person name="Monk M."/>
            <person name="Kocsube S."/>
            <person name="Drula E."/>
            <person name="Lipzen A."/>
            <person name="Balint B."/>
            <person name="Henrissat B."/>
            <person name="Andreopoulos B."/>
            <person name="Martin F.M."/>
            <person name="Harder C.B."/>
            <person name="Rigling D."/>
            <person name="Ford K.L."/>
            <person name="Foster G.D."/>
            <person name="Pangilinan J."/>
            <person name="Papanicolaou A."/>
            <person name="Barry K."/>
            <person name="LaButti K."/>
            <person name="Viragh M."/>
            <person name="Koriabine M."/>
            <person name="Yan M."/>
            <person name="Riley R."/>
            <person name="Champramary S."/>
            <person name="Plett K.L."/>
            <person name="Tsai I.J."/>
            <person name="Slot J."/>
            <person name="Sipos G."/>
            <person name="Plett J."/>
            <person name="Nagy L.G."/>
            <person name="Grigoriev I.V."/>
        </authorList>
    </citation>
    <scope>NUCLEOTIDE SEQUENCE</scope>
    <source>
        <strain evidence="5">CCBAS 213</strain>
    </source>
</reference>
<dbReference type="RefSeq" id="XP_060337896.1">
    <property type="nucleotide sequence ID" value="XM_060468387.1"/>
</dbReference>
<evidence type="ECO:0000256" key="1">
    <source>
        <dbReference type="ARBA" id="ARBA00022603"/>
    </source>
</evidence>
<dbReference type="Proteomes" id="UP001175211">
    <property type="component" value="Unassembled WGS sequence"/>
</dbReference>
<gene>
    <name evidence="5" type="ORF">EV420DRAFT_1300623</name>
</gene>
<evidence type="ECO:0000313" key="5">
    <source>
        <dbReference type="EMBL" id="KAK0467304.1"/>
    </source>
</evidence>
<protein>
    <recommendedName>
        <fullName evidence="4">Post-SET domain-containing protein</fullName>
    </recommendedName>
</protein>
<evidence type="ECO:0000256" key="3">
    <source>
        <dbReference type="ARBA" id="ARBA00022691"/>
    </source>
</evidence>
<accession>A0AA39NKF4</accession>
<dbReference type="InterPro" id="IPR053201">
    <property type="entry name" value="Flavunoidine_N-MTase"/>
</dbReference>
<dbReference type="SUPFAM" id="SSF82199">
    <property type="entry name" value="SET domain"/>
    <property type="match status" value="1"/>
</dbReference>
<keyword evidence="3" id="KW-0949">S-adenosyl-L-methionine</keyword>
<keyword evidence="2" id="KW-0808">Transferase</keyword>
<dbReference type="GO" id="GO:0008168">
    <property type="term" value="F:methyltransferase activity"/>
    <property type="evidence" value="ECO:0007669"/>
    <property type="project" value="UniProtKB-KW"/>
</dbReference>
<dbReference type="GO" id="GO:0032259">
    <property type="term" value="P:methylation"/>
    <property type="evidence" value="ECO:0007669"/>
    <property type="project" value="UniProtKB-KW"/>
</dbReference>
<feature type="domain" description="Post-SET" evidence="4">
    <location>
        <begin position="118"/>
        <end position="134"/>
    </location>
</feature>
<dbReference type="Gene3D" id="2.170.270.10">
    <property type="entry name" value="SET domain"/>
    <property type="match status" value="1"/>
</dbReference>
<dbReference type="AlphaFoldDB" id="A0AA39NKF4"/>
<dbReference type="InterPro" id="IPR046341">
    <property type="entry name" value="SET_dom_sf"/>
</dbReference>
<dbReference type="PANTHER" id="PTHR12350">
    <property type="entry name" value="HISTONE-LYSINE N-METHYLTRANSFERASE-RELATED"/>
    <property type="match status" value="1"/>
</dbReference>
<evidence type="ECO:0000313" key="6">
    <source>
        <dbReference type="Proteomes" id="UP001175211"/>
    </source>
</evidence>
<name>A0AA39NKF4_ARMTA</name>
<evidence type="ECO:0000259" key="4">
    <source>
        <dbReference type="PROSITE" id="PS50868"/>
    </source>
</evidence>
<sequence>MSVTSKVNPNFVVQVQPGEYKSFLKSLKAFEEGEVIASLEGVTRAPKSYRTVQCGLGPKDHIELNSDFVYVNHSCEPNTAFDLSSPNPADWHIRALRRIEAGDALGFFYPSTEWDMDQPFSCECGTKTCLGIIQGAKYLSKEELLARRWVSPWILDLKSKRIDQNSKVSAKISSRL</sequence>
<dbReference type="GeneID" id="85351935"/>
<proteinExistence type="predicted"/>
<evidence type="ECO:0000256" key="2">
    <source>
        <dbReference type="ARBA" id="ARBA00022679"/>
    </source>
</evidence>
<organism evidence="5 6">
    <name type="scientific">Armillaria tabescens</name>
    <name type="common">Ringless honey mushroom</name>
    <name type="synonym">Agaricus tabescens</name>
    <dbReference type="NCBI Taxonomy" id="1929756"/>
    <lineage>
        <taxon>Eukaryota</taxon>
        <taxon>Fungi</taxon>
        <taxon>Dikarya</taxon>
        <taxon>Basidiomycota</taxon>
        <taxon>Agaricomycotina</taxon>
        <taxon>Agaricomycetes</taxon>
        <taxon>Agaricomycetidae</taxon>
        <taxon>Agaricales</taxon>
        <taxon>Marasmiineae</taxon>
        <taxon>Physalacriaceae</taxon>
        <taxon>Desarmillaria</taxon>
    </lineage>
</organism>
<dbReference type="InterPro" id="IPR003616">
    <property type="entry name" value="Post-SET_dom"/>
</dbReference>
<dbReference type="Pfam" id="PF00856">
    <property type="entry name" value="SET"/>
    <property type="match status" value="1"/>
</dbReference>
<dbReference type="InterPro" id="IPR001214">
    <property type="entry name" value="SET_dom"/>
</dbReference>
<comment type="caution">
    <text evidence="5">The sequence shown here is derived from an EMBL/GenBank/DDBJ whole genome shotgun (WGS) entry which is preliminary data.</text>
</comment>
<dbReference type="PANTHER" id="PTHR12350:SF19">
    <property type="entry name" value="SET DOMAIN-CONTAINING PROTEIN"/>
    <property type="match status" value="1"/>
</dbReference>